<feature type="non-terminal residue" evidence="2">
    <location>
        <position position="101"/>
    </location>
</feature>
<dbReference type="STRING" id="154538.A0A1M2VJF1"/>
<dbReference type="Proteomes" id="UP000184267">
    <property type="component" value="Unassembled WGS sequence"/>
</dbReference>
<gene>
    <name evidence="2" type="ORF">TRAPUB_1434</name>
</gene>
<dbReference type="OrthoDB" id="2799438at2759"/>
<dbReference type="EMBL" id="MNAD01001139">
    <property type="protein sequence ID" value="OJT07697.1"/>
    <property type="molecule type" value="Genomic_DNA"/>
</dbReference>
<proteinExistence type="predicted"/>
<accession>A0A1M2VJF1</accession>
<sequence>MPKTMHRALTWNTGDPFPIEDVQADAPWQMVEKAKPKDKKQPKSDVADQPSKTAGYVAAKGTQALNAVNNTVDKKSVKRKGEDDSDEVPAKKSHCEPVHTE</sequence>
<feature type="compositionally biased region" description="Basic and acidic residues" evidence="1">
    <location>
        <begin position="72"/>
        <end position="101"/>
    </location>
</feature>
<keyword evidence="3" id="KW-1185">Reference proteome</keyword>
<protein>
    <submittedName>
        <fullName evidence="2">Uncharacterized protein</fullName>
    </submittedName>
</protein>
<name>A0A1M2VJF1_TRAPU</name>
<comment type="caution">
    <text evidence="2">The sequence shown here is derived from an EMBL/GenBank/DDBJ whole genome shotgun (WGS) entry which is preliminary data.</text>
</comment>
<dbReference type="AlphaFoldDB" id="A0A1M2VJF1"/>
<organism evidence="2 3">
    <name type="scientific">Trametes pubescens</name>
    <name type="common">White-rot fungus</name>
    <dbReference type="NCBI Taxonomy" id="154538"/>
    <lineage>
        <taxon>Eukaryota</taxon>
        <taxon>Fungi</taxon>
        <taxon>Dikarya</taxon>
        <taxon>Basidiomycota</taxon>
        <taxon>Agaricomycotina</taxon>
        <taxon>Agaricomycetes</taxon>
        <taxon>Polyporales</taxon>
        <taxon>Polyporaceae</taxon>
        <taxon>Trametes</taxon>
    </lineage>
</organism>
<evidence type="ECO:0000256" key="1">
    <source>
        <dbReference type="SAM" id="MobiDB-lite"/>
    </source>
</evidence>
<feature type="compositionally biased region" description="Basic and acidic residues" evidence="1">
    <location>
        <begin position="32"/>
        <end position="46"/>
    </location>
</feature>
<evidence type="ECO:0000313" key="3">
    <source>
        <dbReference type="Proteomes" id="UP000184267"/>
    </source>
</evidence>
<reference evidence="2 3" key="1">
    <citation type="submission" date="2016-10" db="EMBL/GenBank/DDBJ databases">
        <title>Genome sequence of the basidiomycete white-rot fungus Trametes pubescens.</title>
        <authorList>
            <person name="Makela M.R."/>
            <person name="Granchi Z."/>
            <person name="Peng M."/>
            <person name="De Vries R.P."/>
            <person name="Grigoriev I."/>
            <person name="Riley R."/>
            <person name="Hilden K."/>
        </authorList>
    </citation>
    <scope>NUCLEOTIDE SEQUENCE [LARGE SCALE GENOMIC DNA]</scope>
    <source>
        <strain evidence="2 3">FBCC735</strain>
    </source>
</reference>
<feature type="region of interest" description="Disordered" evidence="1">
    <location>
        <begin position="1"/>
        <end position="101"/>
    </location>
</feature>
<evidence type="ECO:0000313" key="2">
    <source>
        <dbReference type="EMBL" id="OJT07697.1"/>
    </source>
</evidence>